<accession>A0A1M6HTW1</accession>
<dbReference type="RefSeq" id="WP_072993343.1">
    <property type="nucleotide sequence ID" value="NZ_FQYU01000003.1"/>
</dbReference>
<organism evidence="1 2">
    <name type="scientific">Pseudozobellia thermophila</name>
    <dbReference type="NCBI Taxonomy" id="192903"/>
    <lineage>
        <taxon>Bacteria</taxon>
        <taxon>Pseudomonadati</taxon>
        <taxon>Bacteroidota</taxon>
        <taxon>Flavobacteriia</taxon>
        <taxon>Flavobacteriales</taxon>
        <taxon>Flavobacteriaceae</taxon>
        <taxon>Pseudozobellia</taxon>
    </lineage>
</organism>
<dbReference type="OrthoDB" id="1445945at2"/>
<evidence type="ECO:0000313" key="2">
    <source>
        <dbReference type="Proteomes" id="UP000184543"/>
    </source>
</evidence>
<keyword evidence="2" id="KW-1185">Reference proteome</keyword>
<proteinExistence type="predicted"/>
<gene>
    <name evidence="1" type="ORF">SAMN04488513_103179</name>
</gene>
<reference evidence="2" key="1">
    <citation type="submission" date="2016-11" db="EMBL/GenBank/DDBJ databases">
        <authorList>
            <person name="Varghese N."/>
            <person name="Submissions S."/>
        </authorList>
    </citation>
    <scope>NUCLEOTIDE SEQUENCE [LARGE SCALE GENOMIC DNA]</scope>
    <source>
        <strain evidence="2">DSM 19858</strain>
    </source>
</reference>
<sequence length="144" mass="16503">MFGKIFFWALVLFGTSLVRAQECFLGIGGDDTEMIVSTFQLNESQIATMETLRGELEVGSKGIEDQITKLLAEHPQSKEEDLITMGEKYKALQDQLVQLALQADKKLLETFNARQYERYLELCNEAVRRPIFVTPMVYEKETKD</sequence>
<evidence type="ECO:0000313" key="1">
    <source>
        <dbReference type="EMBL" id="SHJ25662.1"/>
    </source>
</evidence>
<dbReference type="AlphaFoldDB" id="A0A1M6HTW1"/>
<evidence type="ECO:0008006" key="3">
    <source>
        <dbReference type="Google" id="ProtNLM"/>
    </source>
</evidence>
<dbReference type="EMBL" id="FQYU01000003">
    <property type="protein sequence ID" value="SHJ25662.1"/>
    <property type="molecule type" value="Genomic_DNA"/>
</dbReference>
<name>A0A1M6HTW1_9FLAO</name>
<protein>
    <recommendedName>
        <fullName evidence="3">Heavy-metal resistance</fullName>
    </recommendedName>
</protein>
<dbReference type="STRING" id="192903.SAMN04488513_103179"/>
<dbReference type="Proteomes" id="UP000184543">
    <property type="component" value="Unassembled WGS sequence"/>
</dbReference>